<feature type="region of interest" description="Disordered" evidence="1">
    <location>
        <begin position="425"/>
        <end position="444"/>
    </location>
</feature>
<accession>A0ABW0XKX3</accession>
<evidence type="ECO:0000256" key="1">
    <source>
        <dbReference type="SAM" id="MobiDB-lite"/>
    </source>
</evidence>
<evidence type="ECO:0000313" key="2">
    <source>
        <dbReference type="EMBL" id="MFC5669641.1"/>
    </source>
</evidence>
<dbReference type="RefSeq" id="WP_381206427.1">
    <property type="nucleotide sequence ID" value="NZ_JBHSPC010000015.1"/>
</dbReference>
<proteinExistence type="predicted"/>
<reference evidence="3" key="1">
    <citation type="journal article" date="2019" name="Int. J. Syst. Evol. Microbiol.">
        <title>The Global Catalogue of Microorganisms (GCM) 10K type strain sequencing project: providing services to taxonomists for standard genome sequencing and annotation.</title>
        <authorList>
            <consortium name="The Broad Institute Genomics Platform"/>
            <consortium name="The Broad Institute Genome Sequencing Center for Infectious Disease"/>
            <person name="Wu L."/>
            <person name="Ma J."/>
        </authorList>
    </citation>
    <scope>NUCLEOTIDE SEQUENCE [LARGE SCALE GENOMIC DNA]</scope>
    <source>
        <strain evidence="3">JCM 13852</strain>
    </source>
</reference>
<dbReference type="Proteomes" id="UP001596183">
    <property type="component" value="Unassembled WGS sequence"/>
</dbReference>
<evidence type="ECO:0000313" key="3">
    <source>
        <dbReference type="Proteomes" id="UP001596183"/>
    </source>
</evidence>
<comment type="caution">
    <text evidence="2">The sequence shown here is derived from an EMBL/GenBank/DDBJ whole genome shotgun (WGS) entry which is preliminary data.</text>
</comment>
<keyword evidence="3" id="KW-1185">Reference proteome</keyword>
<dbReference type="EMBL" id="JBHSPC010000015">
    <property type="protein sequence ID" value="MFC5669641.1"/>
    <property type="molecule type" value="Genomic_DNA"/>
</dbReference>
<name>A0ABW0XKX3_9ACTN</name>
<gene>
    <name evidence="2" type="ORF">ACFP2V_05780</name>
</gene>
<sequence>MPDTTTAPDQGLNRYRAAGPRLVFVRNRDDDHRIVRRLAAVEGPSRLVVRPTPAGRTSDLALDILTATGRSPATLLADRTPAPDAWRQAAAWLSADQIRHVVIDRAHRLPDGALELLAELGRRTGSTVWFIWPVTENDRYVEPPMREFRDAGYRFDAIDLIAFMRELPPSPRALTNGLRADTKTPWAEGTGPDLPLQDFPVFLTHCRAKLPGNTFTAVTDVYEREVHLADQWLSRRGLTGHHSAPGSERHTRALGARLTFYLRDHRIGPAPDQAHALVRLRAVQVVLFLRGYLLRWQMETLGTGPTTRLLSQLTPRICDKLRTAGSPEAAAASALSIHLSHGPTGFGLITCGNTAPDGSSVRLPHTGSQYEAEETRYLRVPWKWSSHHHTPVELTALQVLHLQSDDPVPLPEHAAPLVAAHLASRRSQGATDTDPLFIHDKDPGRKSPELHLREAVMRTCHRIHFNPAWLHRSHCRHGDETAHDAAAAGWMHYRGLDLIALSNDIRSRL</sequence>
<organism evidence="2 3">
    <name type="scientific">Streptomyces incanus</name>
    <dbReference type="NCBI Taxonomy" id="887453"/>
    <lineage>
        <taxon>Bacteria</taxon>
        <taxon>Bacillati</taxon>
        <taxon>Actinomycetota</taxon>
        <taxon>Actinomycetes</taxon>
        <taxon>Kitasatosporales</taxon>
        <taxon>Streptomycetaceae</taxon>
        <taxon>Streptomyces</taxon>
    </lineage>
</organism>
<protein>
    <submittedName>
        <fullName evidence="2">Uncharacterized protein</fullName>
    </submittedName>
</protein>